<evidence type="ECO:0008006" key="3">
    <source>
        <dbReference type="Google" id="ProtNLM"/>
    </source>
</evidence>
<evidence type="ECO:0000313" key="2">
    <source>
        <dbReference type="Proteomes" id="UP000236197"/>
    </source>
</evidence>
<dbReference type="RefSeq" id="WP_103265951.1">
    <property type="nucleotide sequence ID" value="NZ_CABMLE010000032.1"/>
</dbReference>
<accession>A0A2K2U929</accession>
<organism evidence="1 2">
    <name type="scientific">Enteroscipio rubneri</name>
    <dbReference type="NCBI Taxonomy" id="2070686"/>
    <lineage>
        <taxon>Bacteria</taxon>
        <taxon>Bacillati</taxon>
        <taxon>Actinomycetota</taxon>
        <taxon>Coriobacteriia</taxon>
        <taxon>Eggerthellales</taxon>
        <taxon>Eggerthellaceae</taxon>
        <taxon>Enteroscipio</taxon>
    </lineage>
</organism>
<gene>
    <name evidence="1" type="ORF">C2L71_11780</name>
</gene>
<dbReference type="EMBL" id="PPEK01000032">
    <property type="protein sequence ID" value="PNV66698.1"/>
    <property type="molecule type" value="Genomic_DNA"/>
</dbReference>
<reference evidence="2" key="1">
    <citation type="submission" date="2018-01" db="EMBL/GenBank/DDBJ databases">
        <title>Rubneribacter badeniensis gen. nov., sp. nov., and Colonibacter rubneri, gen. nov., sp. nov., WGS of new members of the Eggerthellaceae.</title>
        <authorList>
            <person name="Danylec N."/>
            <person name="Stoll D.A."/>
            <person name="Doetsch A."/>
            <person name="Kulling S.E."/>
            <person name="Huch M."/>
        </authorList>
    </citation>
    <scope>NUCLEOTIDE SEQUENCE [LARGE SCALE GENOMIC DNA]</scope>
    <source>
        <strain evidence="2">ResAG-96</strain>
    </source>
</reference>
<dbReference type="OrthoDB" id="3174778at2"/>
<keyword evidence="2" id="KW-1185">Reference proteome</keyword>
<name>A0A2K2U929_9ACTN</name>
<dbReference type="Proteomes" id="UP000236197">
    <property type="component" value="Unassembled WGS sequence"/>
</dbReference>
<evidence type="ECO:0000313" key="1">
    <source>
        <dbReference type="EMBL" id="PNV66698.1"/>
    </source>
</evidence>
<proteinExistence type="predicted"/>
<comment type="caution">
    <text evidence="1">The sequence shown here is derived from an EMBL/GenBank/DDBJ whole genome shotgun (WGS) entry which is preliminary data.</text>
</comment>
<sequence>MDAYEAVKRAAENKGISTNSIGRALGKADSYVASGATRGSTPKADTLAAMLEVCGYSLAAIPHADVPDTALVIDPPDGAASR</sequence>
<dbReference type="AlphaFoldDB" id="A0A2K2U929"/>
<protein>
    <recommendedName>
        <fullName evidence="3">HTH cro/C1-type domain-containing protein</fullName>
    </recommendedName>
</protein>